<dbReference type="InterPro" id="IPR010197">
    <property type="entry name" value="OSBS/NAAAR"/>
</dbReference>
<feature type="domain" description="Mandelate racemase/muconate lactonizing enzyme C-terminal" evidence="7">
    <location>
        <begin position="146"/>
        <end position="238"/>
    </location>
</feature>
<dbReference type="PANTHER" id="PTHR48073:SF5">
    <property type="entry name" value="O-SUCCINYLBENZOATE SYNTHASE"/>
    <property type="match status" value="1"/>
</dbReference>
<dbReference type="InterPro" id="IPR013341">
    <property type="entry name" value="Mandelate_racemase_N_dom"/>
</dbReference>
<evidence type="ECO:0000256" key="4">
    <source>
        <dbReference type="ARBA" id="ARBA00023239"/>
    </source>
</evidence>
<dbReference type="Pfam" id="PF13378">
    <property type="entry name" value="MR_MLE_C"/>
    <property type="match status" value="1"/>
</dbReference>
<dbReference type="InterPro" id="IPR013342">
    <property type="entry name" value="Mandelate_racemase_C"/>
</dbReference>
<dbReference type="Gene3D" id="3.30.390.10">
    <property type="entry name" value="Enolase-like, N-terminal domain"/>
    <property type="match status" value="1"/>
</dbReference>
<evidence type="ECO:0000313" key="8">
    <source>
        <dbReference type="EMBL" id="MFD1678166.1"/>
    </source>
</evidence>
<reference evidence="9" key="1">
    <citation type="journal article" date="2019" name="Int. J. Syst. Evol. Microbiol.">
        <title>The Global Catalogue of Microorganisms (GCM) 10K type strain sequencing project: providing services to taxonomists for standard genome sequencing and annotation.</title>
        <authorList>
            <consortium name="The Broad Institute Genomics Platform"/>
            <consortium name="The Broad Institute Genome Sequencing Center for Infectious Disease"/>
            <person name="Wu L."/>
            <person name="Ma J."/>
        </authorList>
    </citation>
    <scope>NUCLEOTIDE SEQUENCE [LARGE SCALE GENOMIC DNA]</scope>
    <source>
        <strain evidence="9">CGMCC 1.12286</strain>
    </source>
</reference>
<organism evidence="8 9">
    <name type="scientific">Alicyclobacillus fodiniaquatilis</name>
    <dbReference type="NCBI Taxonomy" id="1661150"/>
    <lineage>
        <taxon>Bacteria</taxon>
        <taxon>Bacillati</taxon>
        <taxon>Bacillota</taxon>
        <taxon>Bacilli</taxon>
        <taxon>Bacillales</taxon>
        <taxon>Alicyclobacillaceae</taxon>
        <taxon>Alicyclobacillus</taxon>
    </lineage>
</organism>
<dbReference type="GO" id="GO:0043748">
    <property type="term" value="F:O-succinylbenzoate synthase activity"/>
    <property type="evidence" value="ECO:0007669"/>
    <property type="project" value="UniProtKB-EC"/>
</dbReference>
<evidence type="ECO:0000259" key="7">
    <source>
        <dbReference type="SMART" id="SM00922"/>
    </source>
</evidence>
<dbReference type="SFLD" id="SFLDS00001">
    <property type="entry name" value="Enolase"/>
    <property type="match status" value="1"/>
</dbReference>
<evidence type="ECO:0000256" key="6">
    <source>
        <dbReference type="NCBIfam" id="TIGR01928"/>
    </source>
</evidence>
<dbReference type="EMBL" id="JBHUCX010000102">
    <property type="protein sequence ID" value="MFD1678166.1"/>
    <property type="molecule type" value="Genomic_DNA"/>
</dbReference>
<protein>
    <recommendedName>
        <fullName evidence="5 6">o-succinylbenzoate synthase</fullName>
        <ecNumber evidence="5 6">4.2.1.113</ecNumber>
    </recommendedName>
</protein>
<dbReference type="PANTHER" id="PTHR48073">
    <property type="entry name" value="O-SUCCINYLBENZOATE SYNTHASE-RELATED"/>
    <property type="match status" value="1"/>
</dbReference>
<evidence type="ECO:0000313" key="9">
    <source>
        <dbReference type="Proteomes" id="UP001597079"/>
    </source>
</evidence>
<keyword evidence="4 8" id="KW-0456">Lyase</keyword>
<evidence type="ECO:0000256" key="3">
    <source>
        <dbReference type="ARBA" id="ARBA00022842"/>
    </source>
</evidence>
<comment type="cofactor">
    <cofactor evidence="1">
        <name>a divalent metal cation</name>
        <dbReference type="ChEBI" id="CHEBI:60240"/>
    </cofactor>
</comment>
<evidence type="ECO:0000256" key="5">
    <source>
        <dbReference type="ARBA" id="ARBA00029491"/>
    </source>
</evidence>
<evidence type="ECO:0000256" key="2">
    <source>
        <dbReference type="ARBA" id="ARBA00022723"/>
    </source>
</evidence>
<accession>A0ABW4JQ80</accession>
<gene>
    <name evidence="8" type="primary">menC</name>
    <name evidence="8" type="ORF">ACFSB2_26210</name>
</gene>
<dbReference type="InterPro" id="IPR036849">
    <property type="entry name" value="Enolase-like_C_sf"/>
</dbReference>
<dbReference type="SMART" id="SM00922">
    <property type="entry name" value="MR_MLE"/>
    <property type="match status" value="1"/>
</dbReference>
<dbReference type="SUPFAM" id="SSF51604">
    <property type="entry name" value="Enolase C-terminal domain-like"/>
    <property type="match status" value="1"/>
</dbReference>
<dbReference type="SUPFAM" id="SSF54826">
    <property type="entry name" value="Enolase N-terminal domain-like"/>
    <property type="match status" value="1"/>
</dbReference>
<dbReference type="NCBIfam" id="TIGR01928">
    <property type="entry name" value="menC_lowGC_arch"/>
    <property type="match status" value="1"/>
</dbReference>
<proteinExistence type="predicted"/>
<dbReference type="InterPro" id="IPR029065">
    <property type="entry name" value="Enolase_C-like"/>
</dbReference>
<evidence type="ECO:0000256" key="1">
    <source>
        <dbReference type="ARBA" id="ARBA00001968"/>
    </source>
</evidence>
<keyword evidence="3" id="KW-0460">Magnesium</keyword>
<dbReference type="RefSeq" id="WP_377946183.1">
    <property type="nucleotide sequence ID" value="NZ_JBHUCX010000102.1"/>
</dbReference>
<dbReference type="Gene3D" id="3.20.20.120">
    <property type="entry name" value="Enolase-like C-terminal domain"/>
    <property type="match status" value="1"/>
</dbReference>
<dbReference type="SFLD" id="SFLDG00180">
    <property type="entry name" value="muconate_cycloisomerase"/>
    <property type="match status" value="1"/>
</dbReference>
<comment type="caution">
    <text evidence="8">The sequence shown here is derived from an EMBL/GenBank/DDBJ whole genome shotgun (WGS) entry which is preliminary data.</text>
</comment>
<keyword evidence="2" id="KW-0479">Metal-binding</keyword>
<sequence>MRVVKATLRQLSIPLRETTKTSYGALHDKDVIIVEVETAEGNRGVAECVAMAHPSYTEETVQTAWHILHDYLIPHLSGLEWIQSEDLHGFYRGMANIRGHAMAKAGLEMALWDAYAAETETPLHQLLGGQIREIPVGISLGIQADAKKACERAKIAVDDGYQRLKFKIQPGDDVAPLRAVRNSLPDVGLMADANGAYEHASLDVFQELDSLGLLMIEQPFAYNDFIRHAALQKTMRTPICLDESICSMEDLQLAFKLDAGRVLNLKPGRVGGFQASREMIAVGAQRGMEIWCGGMYETGIGRLHNIALCSLDGFTLPTDNGPSDRYFIQDIISPKVEFSRPGFLLVEPMCGVASRVDWEAVHHFTITMKALEI</sequence>
<dbReference type="InterPro" id="IPR029017">
    <property type="entry name" value="Enolase-like_N"/>
</dbReference>
<dbReference type="Pfam" id="PF02746">
    <property type="entry name" value="MR_MLE_N"/>
    <property type="match status" value="1"/>
</dbReference>
<dbReference type="SFLD" id="SFLDF00009">
    <property type="entry name" value="o-succinylbenzoate_synthase"/>
    <property type="match status" value="1"/>
</dbReference>
<dbReference type="EC" id="4.2.1.113" evidence="5 6"/>
<keyword evidence="9" id="KW-1185">Reference proteome</keyword>
<dbReference type="Proteomes" id="UP001597079">
    <property type="component" value="Unassembled WGS sequence"/>
</dbReference>
<name>A0ABW4JQ80_9BACL</name>